<organism evidence="1 2">
    <name type="scientific">Archangium lansingense</name>
    <dbReference type="NCBI Taxonomy" id="2995310"/>
    <lineage>
        <taxon>Bacteria</taxon>
        <taxon>Pseudomonadati</taxon>
        <taxon>Myxococcota</taxon>
        <taxon>Myxococcia</taxon>
        <taxon>Myxococcales</taxon>
        <taxon>Cystobacterineae</taxon>
        <taxon>Archangiaceae</taxon>
        <taxon>Archangium</taxon>
    </lineage>
</organism>
<dbReference type="RefSeq" id="WP_267534161.1">
    <property type="nucleotide sequence ID" value="NZ_JAPNKA010000001.1"/>
</dbReference>
<dbReference type="InterPro" id="IPR011751">
    <property type="entry name" value="Mxa_paralog_2265"/>
</dbReference>
<dbReference type="Pfam" id="PF09536">
    <property type="entry name" value="DUF2378"/>
    <property type="match status" value="1"/>
</dbReference>
<name>A0ABT4A1H1_9BACT</name>
<evidence type="ECO:0000313" key="2">
    <source>
        <dbReference type="Proteomes" id="UP001207654"/>
    </source>
</evidence>
<dbReference type="Proteomes" id="UP001207654">
    <property type="component" value="Unassembled WGS sequence"/>
</dbReference>
<dbReference type="EMBL" id="JAPNKA010000001">
    <property type="protein sequence ID" value="MCY1075216.1"/>
    <property type="molecule type" value="Genomic_DNA"/>
</dbReference>
<proteinExistence type="predicted"/>
<gene>
    <name evidence="1" type="ORF">OV287_12000</name>
</gene>
<evidence type="ECO:0000313" key="1">
    <source>
        <dbReference type="EMBL" id="MCY1075216.1"/>
    </source>
</evidence>
<reference evidence="1 2" key="1">
    <citation type="submission" date="2022-11" db="EMBL/GenBank/DDBJ databases">
        <title>Minimal conservation of predation-associated metabolite biosynthetic gene clusters underscores biosynthetic potential of Myxococcota including descriptions for ten novel species: Archangium lansinium sp. nov., Myxococcus landrumus sp. nov., Nannocystis bai.</title>
        <authorList>
            <person name="Ahearne A."/>
            <person name="Stevens C."/>
            <person name="Phillips K."/>
        </authorList>
    </citation>
    <scope>NUCLEOTIDE SEQUENCE [LARGE SCALE GENOMIC DNA]</scope>
    <source>
        <strain evidence="1 2">MIWBW</strain>
    </source>
</reference>
<protein>
    <submittedName>
        <fullName evidence="1">TIGR02265 family protein</fullName>
    </submittedName>
</protein>
<dbReference type="NCBIfam" id="TIGR02265">
    <property type="entry name" value="Mxa_TIGR02265"/>
    <property type="match status" value="1"/>
</dbReference>
<keyword evidence="2" id="KW-1185">Reference proteome</keyword>
<comment type="caution">
    <text evidence="1">The sequence shown here is derived from an EMBL/GenBank/DDBJ whole genome shotgun (WGS) entry which is preliminary data.</text>
</comment>
<accession>A0ABT4A1H1</accession>
<sequence length="201" mass="22558">MGSIEQPLEFWLQDLARRRTFVKPEHTIRGFFFNGILENLRTLGDEALVARCREACSQERFLDFFSYSVELLFPIFFTALPTLAERHGGAEVALRQIGQRASIDFLASVAGRALLMLNQARPQSLINSMPAAFRVGMSFGSSQVEWTGPRGGRLHAQCSYMPPPFHEGMVRQMLEAARARGIQAAARSTGELDIVCEFSWE</sequence>